<evidence type="ECO:0000256" key="7">
    <source>
        <dbReference type="ARBA" id="ARBA00023212"/>
    </source>
</evidence>
<accession>E4XNL5</accession>
<dbReference type="Proteomes" id="UP000001307">
    <property type="component" value="Unassembled WGS sequence"/>
</dbReference>
<dbReference type="GO" id="GO:0047496">
    <property type="term" value="P:vesicle transport along microtubule"/>
    <property type="evidence" value="ECO:0007669"/>
    <property type="project" value="TreeGrafter"/>
</dbReference>
<keyword evidence="6" id="KW-0175">Coiled coil</keyword>
<feature type="domain" description="NUDE" evidence="9">
    <location>
        <begin position="125"/>
        <end position="318"/>
    </location>
</feature>
<dbReference type="AlphaFoldDB" id="E4XNL5"/>
<dbReference type="GO" id="GO:0005813">
    <property type="term" value="C:centrosome"/>
    <property type="evidence" value="ECO:0007669"/>
    <property type="project" value="UniProtKB-SubCell"/>
</dbReference>
<comment type="similarity">
    <text evidence="3">Belongs to the nudE family.</text>
</comment>
<dbReference type="GO" id="GO:0000776">
    <property type="term" value="C:kinetochore"/>
    <property type="evidence" value="ECO:0007669"/>
    <property type="project" value="TreeGrafter"/>
</dbReference>
<sequence length="365" mass="41484">MSANEFSSVDDELAHYKNRYLELKEEFDEMVSMNREYEAEMEQQVVELEQKEKGLKADNMRITQELEQYRTKHREKEQTQDSEISRLKKLLEEEIQMKRENAAKCRSLEQELDDYDRKYRHIATSFEDMQKNYEAEVERNALLETEVSEGVKLKELLQREKDEKRDLKSELEIRARIPNAKSVSDDQKPILPRPEIIEERPSESLPVPVDKPSGSIEGVRSPAFVSGVASRRSQTIPNLSSHASNKTPRVDSSSRESPGSSQRLSALTIVGDLLRKVGALETKLASCRTFVRQSSDAVNTQISTTPRRGDSMSRSNNSFSSSYSGRQSRGTPEASRIGERLDPGVSSRNRSAIPFNKLTALNIAP</sequence>
<evidence type="ECO:0000256" key="2">
    <source>
        <dbReference type="ARBA" id="ARBA00004300"/>
    </source>
</evidence>
<comment type="subcellular location">
    <subcellularLocation>
        <location evidence="2">Cytoplasm</location>
        <location evidence="2">Cytoskeleton</location>
        <location evidence="2">Microtubule organizing center</location>
        <location evidence="2">Centrosome</location>
    </subcellularLocation>
    <subcellularLocation>
        <location evidence="1">Cytoplasm</location>
        <location evidence="1">Cytoskeleton</location>
        <location evidence="1">Spindle</location>
    </subcellularLocation>
</comment>
<protein>
    <recommendedName>
        <fullName evidence="9">NUDE domain-containing protein</fullName>
    </recommendedName>
</protein>
<dbReference type="GO" id="GO:0051642">
    <property type="term" value="P:centrosome localization"/>
    <property type="evidence" value="ECO:0007669"/>
    <property type="project" value="TreeGrafter"/>
</dbReference>
<dbReference type="Pfam" id="PF04880">
    <property type="entry name" value="NUDE_C"/>
    <property type="match status" value="1"/>
</dbReference>
<dbReference type="GO" id="GO:0005874">
    <property type="term" value="C:microtubule"/>
    <property type="evidence" value="ECO:0007669"/>
    <property type="project" value="UniProtKB-KW"/>
</dbReference>
<evidence type="ECO:0000256" key="5">
    <source>
        <dbReference type="ARBA" id="ARBA00022701"/>
    </source>
</evidence>
<evidence type="ECO:0000256" key="4">
    <source>
        <dbReference type="ARBA" id="ARBA00022490"/>
    </source>
</evidence>
<evidence type="ECO:0000313" key="11">
    <source>
        <dbReference type="Proteomes" id="UP000001307"/>
    </source>
</evidence>
<reference evidence="10" key="1">
    <citation type="journal article" date="2010" name="Science">
        <title>Plasticity of animal genome architecture unmasked by rapid evolution of a pelagic tunicate.</title>
        <authorList>
            <person name="Denoeud F."/>
            <person name="Henriet S."/>
            <person name="Mungpakdee S."/>
            <person name="Aury J.M."/>
            <person name="Da Silva C."/>
            <person name="Brinkmann H."/>
            <person name="Mikhaleva J."/>
            <person name="Olsen L.C."/>
            <person name="Jubin C."/>
            <person name="Canestro C."/>
            <person name="Bouquet J.M."/>
            <person name="Danks G."/>
            <person name="Poulain J."/>
            <person name="Campsteijn C."/>
            <person name="Adamski M."/>
            <person name="Cross I."/>
            <person name="Yadetie F."/>
            <person name="Muffato M."/>
            <person name="Louis A."/>
            <person name="Butcher S."/>
            <person name="Tsagkogeorga G."/>
            <person name="Konrad A."/>
            <person name="Singh S."/>
            <person name="Jensen M.F."/>
            <person name="Cong E.H."/>
            <person name="Eikeseth-Otteraa H."/>
            <person name="Noel B."/>
            <person name="Anthouard V."/>
            <person name="Porcel B.M."/>
            <person name="Kachouri-Lafond R."/>
            <person name="Nishino A."/>
            <person name="Ugolini M."/>
            <person name="Chourrout P."/>
            <person name="Nishida H."/>
            <person name="Aasland R."/>
            <person name="Huzurbazar S."/>
            <person name="Westhof E."/>
            <person name="Delsuc F."/>
            <person name="Lehrach H."/>
            <person name="Reinhardt R."/>
            <person name="Weissenbach J."/>
            <person name="Roy S.W."/>
            <person name="Artiguenave F."/>
            <person name="Postlethwait J.H."/>
            <person name="Manak J.R."/>
            <person name="Thompson E.M."/>
            <person name="Jaillon O."/>
            <person name="Du Pasquier L."/>
            <person name="Boudinot P."/>
            <person name="Liberles D.A."/>
            <person name="Volff J.N."/>
            <person name="Philippe H."/>
            <person name="Lenhard B."/>
            <person name="Roest Crollius H."/>
            <person name="Wincker P."/>
            <person name="Chourrout D."/>
        </authorList>
    </citation>
    <scope>NUCLEOTIDE SEQUENCE [LARGE SCALE GENOMIC DNA]</scope>
</reference>
<evidence type="ECO:0000256" key="1">
    <source>
        <dbReference type="ARBA" id="ARBA00004186"/>
    </source>
</evidence>
<dbReference type="GO" id="GO:0007020">
    <property type="term" value="P:microtubule nucleation"/>
    <property type="evidence" value="ECO:0007669"/>
    <property type="project" value="TreeGrafter"/>
</dbReference>
<evidence type="ECO:0000256" key="3">
    <source>
        <dbReference type="ARBA" id="ARBA00007429"/>
    </source>
</evidence>
<dbReference type="InterPro" id="IPR033494">
    <property type="entry name" value="NUDE"/>
</dbReference>
<evidence type="ECO:0000259" key="9">
    <source>
        <dbReference type="Pfam" id="PF04880"/>
    </source>
</evidence>
<evidence type="ECO:0000256" key="8">
    <source>
        <dbReference type="SAM" id="MobiDB-lite"/>
    </source>
</evidence>
<dbReference type="GO" id="GO:0008017">
    <property type="term" value="F:microtubule binding"/>
    <property type="evidence" value="ECO:0007669"/>
    <property type="project" value="InterPro"/>
</dbReference>
<proteinExistence type="inferred from homology"/>
<dbReference type="InterPro" id="IPR006964">
    <property type="entry name" value="NUDE_dom"/>
</dbReference>
<evidence type="ECO:0000313" key="10">
    <source>
        <dbReference type="EMBL" id="CBY11453.1"/>
    </source>
</evidence>
<feature type="compositionally biased region" description="Polar residues" evidence="8">
    <location>
        <begin position="231"/>
        <end position="247"/>
    </location>
</feature>
<organism evidence="10">
    <name type="scientific">Oikopleura dioica</name>
    <name type="common">Tunicate</name>
    <dbReference type="NCBI Taxonomy" id="34765"/>
    <lineage>
        <taxon>Eukaryota</taxon>
        <taxon>Metazoa</taxon>
        <taxon>Chordata</taxon>
        <taxon>Tunicata</taxon>
        <taxon>Appendicularia</taxon>
        <taxon>Copelata</taxon>
        <taxon>Oikopleuridae</taxon>
        <taxon>Oikopleura</taxon>
    </lineage>
</organism>
<dbReference type="GO" id="GO:0000132">
    <property type="term" value="P:establishment of mitotic spindle orientation"/>
    <property type="evidence" value="ECO:0007669"/>
    <property type="project" value="TreeGrafter"/>
</dbReference>
<feature type="region of interest" description="Disordered" evidence="8">
    <location>
        <begin position="298"/>
        <end position="349"/>
    </location>
</feature>
<dbReference type="EMBL" id="FN653085">
    <property type="protein sequence ID" value="CBY11453.1"/>
    <property type="molecule type" value="Genomic_DNA"/>
</dbReference>
<dbReference type="GO" id="GO:0007059">
    <property type="term" value="P:chromosome segregation"/>
    <property type="evidence" value="ECO:0007669"/>
    <property type="project" value="TreeGrafter"/>
</dbReference>
<dbReference type="InParanoid" id="E4XNL5"/>
<keyword evidence="4" id="KW-0963">Cytoplasm</keyword>
<dbReference type="GO" id="GO:0005819">
    <property type="term" value="C:spindle"/>
    <property type="evidence" value="ECO:0007669"/>
    <property type="project" value="UniProtKB-SubCell"/>
</dbReference>
<name>E4XNL5_OIKDI</name>
<feature type="region of interest" description="Disordered" evidence="8">
    <location>
        <begin position="159"/>
        <end position="263"/>
    </location>
</feature>
<gene>
    <name evidence="10" type="ORF">GSOID_T00016614001</name>
</gene>
<dbReference type="GO" id="GO:0007100">
    <property type="term" value="P:mitotic centrosome separation"/>
    <property type="evidence" value="ECO:0007669"/>
    <property type="project" value="TreeGrafter"/>
</dbReference>
<evidence type="ECO:0000256" key="6">
    <source>
        <dbReference type="ARBA" id="ARBA00023054"/>
    </source>
</evidence>
<keyword evidence="5" id="KW-0493">Microtubule</keyword>
<keyword evidence="7" id="KW-0206">Cytoskeleton</keyword>
<dbReference type="PANTHER" id="PTHR10921">
    <property type="entry name" value="NUCLEAR DISTRIBUTION PROTEIN NUDE HOMOLOG 1"/>
    <property type="match status" value="1"/>
</dbReference>
<feature type="compositionally biased region" description="Low complexity" evidence="8">
    <location>
        <begin position="312"/>
        <end position="329"/>
    </location>
</feature>
<dbReference type="FunCoup" id="E4XNL5">
    <property type="interactions" value="69"/>
</dbReference>
<dbReference type="OrthoDB" id="5877028at2759"/>
<dbReference type="GO" id="GO:0005871">
    <property type="term" value="C:kinesin complex"/>
    <property type="evidence" value="ECO:0007669"/>
    <property type="project" value="TreeGrafter"/>
</dbReference>
<feature type="compositionally biased region" description="Basic and acidic residues" evidence="8">
    <location>
        <begin position="159"/>
        <end position="175"/>
    </location>
</feature>
<dbReference type="PANTHER" id="PTHR10921:SF1">
    <property type="entry name" value="NUCLEAR DISTRIBUTION PROTEIN NUDE HOMOLOG"/>
    <property type="match status" value="1"/>
</dbReference>
<keyword evidence="11" id="KW-1185">Reference proteome</keyword>
<dbReference type="Gene3D" id="6.10.250.1080">
    <property type="match status" value="1"/>
</dbReference>